<evidence type="ECO:0000313" key="5">
    <source>
        <dbReference type="EMBL" id="MCR6095342.1"/>
    </source>
</evidence>
<comment type="caution">
    <text evidence="5">The sequence shown here is derived from an EMBL/GenBank/DDBJ whole genome shotgun (WGS) entry which is preliminary data.</text>
</comment>
<dbReference type="Proteomes" id="UP001057753">
    <property type="component" value="Unassembled WGS sequence"/>
</dbReference>
<reference evidence="5" key="1">
    <citation type="submission" date="2020-06" db="EMBL/GenBank/DDBJ databases">
        <title>Insight into the genomes of haloalkaliphilic bacilli from Kenyan soda lakes.</title>
        <authorList>
            <person name="Mwirichia R."/>
            <person name="Villamizar G.C."/>
            <person name="Poehlein A."/>
            <person name="Mugweru J."/>
            <person name="Kipnyargis A."/>
            <person name="Kiplimo D."/>
            <person name="Orwa P."/>
            <person name="Daniel R."/>
        </authorList>
    </citation>
    <scope>NUCLEOTIDE SEQUENCE</scope>
    <source>
        <strain evidence="5">B1096_S55</strain>
    </source>
</reference>
<dbReference type="Pfam" id="PF00295">
    <property type="entry name" value="Glyco_hydro_28"/>
    <property type="match status" value="1"/>
</dbReference>
<keyword evidence="6" id="KW-1185">Reference proteome</keyword>
<accession>A0A9Q4FXR3</accession>
<proteinExistence type="inferred from homology"/>
<dbReference type="SUPFAM" id="SSF51126">
    <property type="entry name" value="Pectin lyase-like"/>
    <property type="match status" value="1"/>
</dbReference>
<comment type="similarity">
    <text evidence="1 4">Belongs to the glycosyl hydrolase 28 family.</text>
</comment>
<dbReference type="RefSeq" id="WP_257820040.1">
    <property type="nucleotide sequence ID" value="NZ_JABXYM010000001.1"/>
</dbReference>
<dbReference type="GO" id="GO:0005975">
    <property type="term" value="P:carbohydrate metabolic process"/>
    <property type="evidence" value="ECO:0007669"/>
    <property type="project" value="InterPro"/>
</dbReference>
<sequence length="480" mass="53583">MGEAKDGNFTIHLPTIPHYNISITDFGGQGNGHTLNTQAFVEAVEAIYNNGGGRLIVPKGIWLTGPIRFTSRMELHLQKGAVIVFSRDYTDYPLIISSFEGEPAVRCQSPLDGEDMTDIAITGEGVIDGAGEAWRPVKKYKVTCKQWSQLVDSAGVVEEADDIWWPTKAALAGKQAVKNLKDRKEFSLSAYEPYKEFLRPNLVSFRRCNIILIEGVTFQNSPAWNIHPYMCTHVTIKGIQVRNPWYAQNGDGLDIESCRYVSVEDSTFDVGDDAICVKSGKDEAGRKAAMPSEDIRIKGCTVYHGHGGFVIGSEMSGGVRRVSVTNCLFMGTDTGLRFKSCRGRGGIVENISISDIHMVNIKHEAVIFHMFYEKTEDENIRWRPISAETPHFRHIHMKRLTCAGADQAISMKGLPEMPLQNITFTHSKFHTKYGITALYCDQLSLLSTSVTTTDEPKFCLNHVTNHNLKKDDIFTETQTF</sequence>
<name>A0A9Q4FXR3_SALAG</name>
<evidence type="ECO:0000256" key="3">
    <source>
        <dbReference type="ARBA" id="ARBA00023295"/>
    </source>
</evidence>
<evidence type="ECO:0000313" key="6">
    <source>
        <dbReference type="Proteomes" id="UP001057753"/>
    </source>
</evidence>
<evidence type="ECO:0000256" key="4">
    <source>
        <dbReference type="RuleBase" id="RU361169"/>
    </source>
</evidence>
<dbReference type="InterPro" id="IPR051801">
    <property type="entry name" value="GH28_Enzymes"/>
</dbReference>
<dbReference type="EMBL" id="JABXYM010000001">
    <property type="protein sequence ID" value="MCR6095342.1"/>
    <property type="molecule type" value="Genomic_DNA"/>
</dbReference>
<protein>
    <submittedName>
        <fullName evidence="5">Glycoside hydrolase family 28 protein</fullName>
    </submittedName>
</protein>
<dbReference type="AlphaFoldDB" id="A0A9Q4FXR3"/>
<dbReference type="GO" id="GO:0004650">
    <property type="term" value="F:polygalacturonase activity"/>
    <property type="evidence" value="ECO:0007669"/>
    <property type="project" value="InterPro"/>
</dbReference>
<evidence type="ECO:0000256" key="2">
    <source>
        <dbReference type="ARBA" id="ARBA00022801"/>
    </source>
</evidence>
<dbReference type="InterPro" id="IPR012334">
    <property type="entry name" value="Pectin_lyas_fold"/>
</dbReference>
<keyword evidence="3 4" id="KW-0326">Glycosidase</keyword>
<dbReference type="SMART" id="SM00710">
    <property type="entry name" value="PbH1"/>
    <property type="match status" value="4"/>
</dbReference>
<organism evidence="5 6">
    <name type="scientific">Salipaludibacillus agaradhaerens</name>
    <name type="common">Bacillus agaradhaerens</name>
    <dbReference type="NCBI Taxonomy" id="76935"/>
    <lineage>
        <taxon>Bacteria</taxon>
        <taxon>Bacillati</taxon>
        <taxon>Bacillota</taxon>
        <taxon>Bacilli</taxon>
        <taxon>Bacillales</taxon>
        <taxon>Bacillaceae</taxon>
    </lineage>
</organism>
<dbReference type="PANTHER" id="PTHR31339:SF9">
    <property type="entry name" value="PLASMIN AND FIBRONECTIN-BINDING PROTEIN A"/>
    <property type="match status" value="1"/>
</dbReference>
<evidence type="ECO:0000256" key="1">
    <source>
        <dbReference type="ARBA" id="ARBA00008834"/>
    </source>
</evidence>
<gene>
    <name evidence="5" type="ORF">HXA33_02190</name>
</gene>
<dbReference type="Gene3D" id="2.160.20.10">
    <property type="entry name" value="Single-stranded right-handed beta-helix, Pectin lyase-like"/>
    <property type="match status" value="1"/>
</dbReference>
<dbReference type="InterPro" id="IPR000743">
    <property type="entry name" value="Glyco_hydro_28"/>
</dbReference>
<dbReference type="InterPro" id="IPR006626">
    <property type="entry name" value="PbH1"/>
</dbReference>
<keyword evidence="2 4" id="KW-0378">Hydrolase</keyword>
<dbReference type="InterPro" id="IPR011050">
    <property type="entry name" value="Pectin_lyase_fold/virulence"/>
</dbReference>
<dbReference type="PROSITE" id="PS00502">
    <property type="entry name" value="POLYGALACTURONASE"/>
    <property type="match status" value="1"/>
</dbReference>
<dbReference type="PANTHER" id="PTHR31339">
    <property type="entry name" value="PECTIN LYASE-RELATED"/>
    <property type="match status" value="1"/>
</dbReference>